<organism evidence="3">
    <name type="scientific">Blumeria graminis f. sp. tritici 96224</name>
    <dbReference type="NCBI Taxonomy" id="1268274"/>
    <lineage>
        <taxon>Eukaryota</taxon>
        <taxon>Fungi</taxon>
        <taxon>Dikarya</taxon>
        <taxon>Ascomycota</taxon>
        <taxon>Pezizomycotina</taxon>
        <taxon>Leotiomycetes</taxon>
        <taxon>Erysiphales</taxon>
        <taxon>Erysiphaceae</taxon>
        <taxon>Blumeria</taxon>
    </lineage>
</organism>
<keyword evidence="1" id="KW-0677">Repeat</keyword>
<feature type="region of interest" description="Disordered" evidence="2">
    <location>
        <begin position="535"/>
        <end position="621"/>
    </location>
</feature>
<feature type="region of interest" description="Disordered" evidence="2">
    <location>
        <begin position="659"/>
        <end position="842"/>
    </location>
</feature>
<dbReference type="InterPro" id="IPR011990">
    <property type="entry name" value="TPR-like_helical_dom_sf"/>
</dbReference>
<feature type="compositionally biased region" description="Polar residues" evidence="2">
    <location>
        <begin position="701"/>
        <end position="716"/>
    </location>
</feature>
<feature type="compositionally biased region" description="Low complexity" evidence="2">
    <location>
        <begin position="820"/>
        <end position="831"/>
    </location>
</feature>
<feature type="compositionally biased region" description="Basic and acidic residues" evidence="2">
    <location>
        <begin position="753"/>
        <end position="769"/>
    </location>
</feature>
<reference evidence="3" key="1">
    <citation type="submission" date="2018-07" db="EMBL/GenBank/DDBJ databases">
        <authorList>
            <person name="Quirk P.G."/>
            <person name="Krulwich T.A."/>
        </authorList>
    </citation>
    <scope>NUCLEOTIDE SEQUENCE</scope>
    <source>
        <strain evidence="3">96224</strain>
    </source>
</reference>
<evidence type="ECO:0000256" key="2">
    <source>
        <dbReference type="SAM" id="MobiDB-lite"/>
    </source>
</evidence>
<sequence length="862" mass="95945">MSQPKQSQLGATFVPGGYDDICMPEFVPPLPQRTTSEMPSNMQGELQHFDHEANKPRNRSISSNIPLKSPILDQDEGRLSTLESRQVIKPGYEHTNGSVYQNISNVYRPFLRTESLQTSPFPKVRNSGLNVPLSSEDKGEVLEQARHQILKSTNPEVQLAWAQDALSWADIENDYVMRTESNDHPTRPMTPKLEHQLREDAVNIVRHLGEQGHPKAEFIQAYWLEFGKFGYRMNKKEAFLGYIRAADNGYARAQYRIGMQYENSNNIIKAVEHYCKGIAMKDSASHYRLAMMNLLGQHGTPQDYGRGIDLVRFAAETADENAPQGAYVYGMLLARELPNIDIPEQYLPYDVVEARLYIEKAAYLGFGKALSKMGLAYELCQLGCEFDPTLSLHYNALASRQGEAAADMAISKWFLCGFDGIFEKNEELAFSYAKRAAAAKLPMAEFAMGYFYEIGMYVSADLAESEKWYQRAVDHGNTDALVRINSIKANNTFSKKDHEQIAIKKIKSQYGSQIGTRPDRFKKLSPSIATTSASVIDIDRTDMPDVRHTYSNPPLPRKNPNESRNSYSSQMRADASETRNSHLGSSRAEVHDSNKTYSMSPVPPRRSSNMPPNHRPVSLAPYPEDDEKIPGYGLNIRIGSSAGPQSDRPVSAFGIKPIVTHQNLEPSEKALSPRTHSQIRPSTSMGAMPSIHSRDSCVGDQVSSPGRDVQQSSYSPDGSGRGRFSSSSINKPRHPPFSEEYHRRQSASSHEGSLSKRDSSGKQFMRPERVSSANMPQLQQNSSRLSHRQSQQAAFSQQPGLSPKDSRSDSRPLPSPPVVSPTTPGPKKTGPATFEEMGIPAANKEGDCVRILPGDYINANIS</sequence>
<feature type="compositionally biased region" description="Basic and acidic residues" evidence="2">
    <location>
        <begin position="537"/>
        <end position="548"/>
    </location>
</feature>
<dbReference type="InterPro" id="IPR006597">
    <property type="entry name" value="Sel1-like"/>
</dbReference>
<evidence type="ECO:0000313" key="3">
    <source>
        <dbReference type="EMBL" id="SUZ12293.1"/>
    </source>
</evidence>
<feature type="compositionally biased region" description="Polar residues" evidence="2">
    <location>
        <begin position="674"/>
        <end position="685"/>
    </location>
</feature>
<dbReference type="Pfam" id="PF08238">
    <property type="entry name" value="Sel1"/>
    <property type="match status" value="5"/>
</dbReference>
<dbReference type="AlphaFoldDB" id="A0A381LEH9"/>
<gene>
    <name evidence="3" type="ORF">BGT96224V2_LOCUS5438</name>
</gene>
<evidence type="ECO:0000256" key="1">
    <source>
        <dbReference type="ARBA" id="ARBA00022737"/>
    </source>
</evidence>
<dbReference type="SMART" id="SM00671">
    <property type="entry name" value="SEL1"/>
    <property type="match status" value="6"/>
</dbReference>
<dbReference type="InterPro" id="IPR051726">
    <property type="entry name" value="Chitin_Synth_Reg"/>
</dbReference>
<protein>
    <submittedName>
        <fullName evidence="3">Bgt-5418</fullName>
    </submittedName>
</protein>
<dbReference type="PANTHER" id="PTHR46430">
    <property type="entry name" value="PROTEIN SKT5-RELATED"/>
    <property type="match status" value="1"/>
</dbReference>
<dbReference type="PANTHER" id="PTHR46430:SF2">
    <property type="entry name" value="CHITIN SYNTHASE REGULATORY FACTOR 4"/>
    <property type="match status" value="1"/>
</dbReference>
<proteinExistence type="predicted"/>
<feature type="compositionally biased region" description="Polar residues" evidence="2">
    <location>
        <begin position="771"/>
        <end position="800"/>
    </location>
</feature>
<dbReference type="Gene3D" id="1.25.40.10">
    <property type="entry name" value="Tetratricopeptide repeat domain"/>
    <property type="match status" value="1"/>
</dbReference>
<feature type="compositionally biased region" description="Polar residues" evidence="2">
    <location>
        <begin position="562"/>
        <end position="571"/>
    </location>
</feature>
<dbReference type="EMBL" id="UIGY01000164">
    <property type="protein sequence ID" value="SUZ12293.1"/>
    <property type="molecule type" value="Genomic_DNA"/>
</dbReference>
<accession>A0A381LEH9</accession>
<dbReference type="SUPFAM" id="SSF81901">
    <property type="entry name" value="HCP-like"/>
    <property type="match status" value="2"/>
</dbReference>
<dbReference type="OrthoDB" id="4095816at2759"/>
<name>A0A381LEH9_BLUGR</name>